<dbReference type="Pfam" id="PF11867">
    <property type="entry name" value="T1RH-like_C"/>
    <property type="match status" value="1"/>
</dbReference>
<protein>
    <submittedName>
        <fullName evidence="4">Uncharacterized protein</fullName>
    </submittedName>
</protein>
<reference evidence="5" key="1">
    <citation type="submission" date="2016-10" db="EMBL/GenBank/DDBJ databases">
        <authorList>
            <person name="Varghese N."/>
            <person name="Submissions S."/>
        </authorList>
    </citation>
    <scope>NUCLEOTIDE SEQUENCE [LARGE SCALE GENOMIC DNA]</scope>
    <source>
        <strain evidence="5">ATCC 35263</strain>
    </source>
</reference>
<feature type="non-terminal residue" evidence="4">
    <location>
        <position position="1"/>
    </location>
</feature>
<dbReference type="SUPFAM" id="SSF51306">
    <property type="entry name" value="LexA/Signal peptidase"/>
    <property type="match status" value="1"/>
</dbReference>
<dbReference type="InterPro" id="IPR036286">
    <property type="entry name" value="LexA/Signal_pep-like_sf"/>
</dbReference>
<sequence length="239" mass="25791">RANLRRLVKRVLRKHGYPPDKQEQATLTVLEQAELFGAEWAEQAAPGPVATAVAPRPALHLIPNPPEAERFRTYVPVYDLAAAAGGFSETQVPEPLGWVSLPGRTLSPGMFVAQVVGRSMEPLIPDGSWCLFRRYGGGTRDGKVVLVQHREITDPDTGGTDTGGSYTVKRYRSEKTYSPDGSWHHTRIVLEPTNLDYKPIVVDAPDDLSVLAEFVGVLEGTPPGTATSRSAGSPSHGGS</sequence>
<dbReference type="InterPro" id="IPR015927">
    <property type="entry name" value="Peptidase_S24_S26A/B/C"/>
</dbReference>
<proteinExistence type="predicted"/>
<dbReference type="InterPro" id="IPR039418">
    <property type="entry name" value="LexA-like"/>
</dbReference>
<keyword evidence="5" id="KW-1185">Reference proteome</keyword>
<feature type="region of interest" description="Disordered" evidence="1">
    <location>
        <begin position="220"/>
        <end position="239"/>
    </location>
</feature>
<dbReference type="RefSeq" id="WP_218138397.1">
    <property type="nucleotide sequence ID" value="NZ_FNWJ01000004.1"/>
</dbReference>
<dbReference type="CDD" id="cd06529">
    <property type="entry name" value="S24_LexA-like"/>
    <property type="match status" value="1"/>
</dbReference>
<gene>
    <name evidence="4" type="ORF">SAMN02745716_2144</name>
</gene>
<evidence type="ECO:0000259" key="3">
    <source>
        <dbReference type="Pfam" id="PF11867"/>
    </source>
</evidence>
<evidence type="ECO:0000313" key="4">
    <source>
        <dbReference type="EMBL" id="SEH16324.1"/>
    </source>
</evidence>
<evidence type="ECO:0000256" key="1">
    <source>
        <dbReference type="SAM" id="MobiDB-lite"/>
    </source>
</evidence>
<evidence type="ECO:0000259" key="2">
    <source>
        <dbReference type="Pfam" id="PF00717"/>
    </source>
</evidence>
<feature type="compositionally biased region" description="Polar residues" evidence="1">
    <location>
        <begin position="224"/>
        <end position="233"/>
    </location>
</feature>
<organism evidence="4 5">
    <name type="scientific">Thermoleophilum album</name>
    <dbReference type="NCBI Taxonomy" id="29539"/>
    <lineage>
        <taxon>Bacteria</taxon>
        <taxon>Bacillati</taxon>
        <taxon>Actinomycetota</taxon>
        <taxon>Thermoleophilia</taxon>
        <taxon>Thermoleophilales</taxon>
        <taxon>Thermoleophilaceae</taxon>
        <taxon>Thermoleophilum</taxon>
    </lineage>
</organism>
<feature type="domain" description="Type I restriction enzyme HindI endonuclease subunit-like C-terminal" evidence="3">
    <location>
        <begin position="1"/>
        <end position="36"/>
    </location>
</feature>
<dbReference type="InterPro" id="IPR021810">
    <property type="entry name" value="T1RH-like_C"/>
</dbReference>
<dbReference type="Proteomes" id="UP000222056">
    <property type="component" value="Unassembled WGS sequence"/>
</dbReference>
<dbReference type="Gene3D" id="2.10.109.10">
    <property type="entry name" value="Umud Fragment, subunit A"/>
    <property type="match status" value="1"/>
</dbReference>
<dbReference type="Pfam" id="PF00717">
    <property type="entry name" value="Peptidase_S24"/>
    <property type="match status" value="1"/>
</dbReference>
<feature type="domain" description="Peptidase S24/S26A/S26B/S26C" evidence="2">
    <location>
        <begin position="82"/>
        <end position="213"/>
    </location>
</feature>
<evidence type="ECO:0000313" key="5">
    <source>
        <dbReference type="Proteomes" id="UP000222056"/>
    </source>
</evidence>
<dbReference type="AlphaFoldDB" id="A0A1H6G2V4"/>
<dbReference type="STRING" id="29539.SAMN02745716_2144"/>
<accession>A0A1H6G2V4</accession>
<dbReference type="EMBL" id="FNWJ01000004">
    <property type="protein sequence ID" value="SEH16324.1"/>
    <property type="molecule type" value="Genomic_DNA"/>
</dbReference>
<name>A0A1H6G2V4_THEAL</name>